<keyword evidence="3" id="KW-1185">Reference proteome</keyword>
<gene>
    <name evidence="2" type="ORF">NA56DRAFT_649402</name>
</gene>
<evidence type="ECO:0000313" key="2">
    <source>
        <dbReference type="EMBL" id="PMD16541.1"/>
    </source>
</evidence>
<dbReference type="AlphaFoldDB" id="A0A2J6PRB6"/>
<name>A0A2J6PRB6_9HELO</name>
<evidence type="ECO:0000313" key="3">
    <source>
        <dbReference type="Proteomes" id="UP000235672"/>
    </source>
</evidence>
<reference evidence="2 3" key="1">
    <citation type="submission" date="2016-05" db="EMBL/GenBank/DDBJ databases">
        <title>A degradative enzymes factory behind the ericoid mycorrhizal symbiosis.</title>
        <authorList>
            <consortium name="DOE Joint Genome Institute"/>
            <person name="Martino E."/>
            <person name="Morin E."/>
            <person name="Grelet G."/>
            <person name="Kuo A."/>
            <person name="Kohler A."/>
            <person name="Daghino S."/>
            <person name="Barry K."/>
            <person name="Choi C."/>
            <person name="Cichocki N."/>
            <person name="Clum A."/>
            <person name="Copeland A."/>
            <person name="Hainaut M."/>
            <person name="Haridas S."/>
            <person name="Labutti K."/>
            <person name="Lindquist E."/>
            <person name="Lipzen A."/>
            <person name="Khouja H.-R."/>
            <person name="Murat C."/>
            <person name="Ohm R."/>
            <person name="Olson A."/>
            <person name="Spatafora J."/>
            <person name="Veneault-Fourrey C."/>
            <person name="Henrissat B."/>
            <person name="Grigoriev I."/>
            <person name="Martin F."/>
            <person name="Perotto S."/>
        </authorList>
    </citation>
    <scope>NUCLEOTIDE SEQUENCE [LARGE SCALE GENOMIC DNA]</scope>
    <source>
        <strain evidence="2 3">UAMH 7357</strain>
    </source>
</reference>
<sequence>MTRSSKPRHIYIVGAQCTGKTTLVKALQEHFNNANECDGYRISRPKFITEIARIVLKQHNFTADDIKSSPARALALQQLILQAQLAAERVLSSQDEWFISDRSGADPIVYARKYVSKDAESGLIQSAEWLELRERMRKSVVIICEAGADWLTDDGVRLMPEDTEDWLGFHQLFCSCLDDWGLNYEVLPYHVTSLRERVAFVLERWEPAYQKKESEELEGISGQR</sequence>
<dbReference type="SUPFAM" id="SSF52540">
    <property type="entry name" value="P-loop containing nucleoside triphosphate hydrolases"/>
    <property type="match status" value="1"/>
</dbReference>
<dbReference type="InterPro" id="IPR038727">
    <property type="entry name" value="NadR/Ttd14_AAA_dom"/>
</dbReference>
<feature type="domain" description="NadR/Ttd14 AAA" evidence="1">
    <location>
        <begin position="10"/>
        <end position="197"/>
    </location>
</feature>
<accession>A0A2J6PRB6</accession>
<evidence type="ECO:0000259" key="1">
    <source>
        <dbReference type="Pfam" id="PF13521"/>
    </source>
</evidence>
<dbReference type="EMBL" id="KZ613505">
    <property type="protein sequence ID" value="PMD16541.1"/>
    <property type="molecule type" value="Genomic_DNA"/>
</dbReference>
<proteinExistence type="predicted"/>
<dbReference type="InterPro" id="IPR027417">
    <property type="entry name" value="P-loop_NTPase"/>
</dbReference>
<dbReference type="Proteomes" id="UP000235672">
    <property type="component" value="Unassembled WGS sequence"/>
</dbReference>
<dbReference type="OrthoDB" id="6118920at2759"/>
<organism evidence="2 3">
    <name type="scientific">Hyaloscypha hepaticicola</name>
    <dbReference type="NCBI Taxonomy" id="2082293"/>
    <lineage>
        <taxon>Eukaryota</taxon>
        <taxon>Fungi</taxon>
        <taxon>Dikarya</taxon>
        <taxon>Ascomycota</taxon>
        <taxon>Pezizomycotina</taxon>
        <taxon>Leotiomycetes</taxon>
        <taxon>Helotiales</taxon>
        <taxon>Hyaloscyphaceae</taxon>
        <taxon>Hyaloscypha</taxon>
    </lineage>
</organism>
<dbReference type="Pfam" id="PF13521">
    <property type="entry name" value="AAA_28"/>
    <property type="match status" value="1"/>
</dbReference>
<protein>
    <recommendedName>
        <fullName evidence="1">NadR/Ttd14 AAA domain-containing protein</fullName>
    </recommendedName>
</protein>
<dbReference type="Gene3D" id="3.40.50.300">
    <property type="entry name" value="P-loop containing nucleotide triphosphate hydrolases"/>
    <property type="match status" value="1"/>
</dbReference>